<dbReference type="GO" id="GO:0090729">
    <property type="term" value="F:toxin activity"/>
    <property type="evidence" value="ECO:0007669"/>
    <property type="project" value="UniProtKB-KW"/>
</dbReference>
<dbReference type="Proteomes" id="UP000033202">
    <property type="component" value="Unassembled WGS sequence"/>
</dbReference>
<name>A0A0E9MNE7_9SPHN</name>
<comment type="subcellular location">
    <subcellularLocation>
        <location evidence="2">Membrane</location>
    </subcellularLocation>
    <subcellularLocation>
        <location evidence="3">Secreted</location>
    </subcellularLocation>
</comment>
<dbReference type="InterPro" id="IPR039448">
    <property type="entry name" value="Beta_helix"/>
</dbReference>
<dbReference type="PRINTS" id="PR01488">
    <property type="entry name" value="RTXTOXINA"/>
</dbReference>
<dbReference type="InterPro" id="IPR003995">
    <property type="entry name" value="RTX_toxin_determinant-A"/>
</dbReference>
<evidence type="ECO:0000313" key="11">
    <source>
        <dbReference type="Proteomes" id="UP000033202"/>
    </source>
</evidence>
<dbReference type="Gene3D" id="2.160.20.10">
    <property type="entry name" value="Single-stranded right-handed beta-helix, Pectin lyase-like"/>
    <property type="match status" value="1"/>
</dbReference>
<feature type="domain" description="Right handed beta helix" evidence="9">
    <location>
        <begin position="93"/>
        <end position="276"/>
    </location>
</feature>
<dbReference type="SUPFAM" id="SSF51120">
    <property type="entry name" value="beta-Roll"/>
    <property type="match status" value="2"/>
</dbReference>
<dbReference type="GO" id="GO:0005576">
    <property type="term" value="C:extracellular region"/>
    <property type="evidence" value="ECO:0007669"/>
    <property type="project" value="UniProtKB-SubCell"/>
</dbReference>
<dbReference type="Gene3D" id="2.150.10.10">
    <property type="entry name" value="Serralysin-like metalloprotease, C-terminal"/>
    <property type="match status" value="2"/>
</dbReference>
<evidence type="ECO:0000256" key="5">
    <source>
        <dbReference type="ARBA" id="ARBA00022656"/>
    </source>
</evidence>
<dbReference type="STRING" id="1219043.SCH01S_17_00090"/>
<evidence type="ECO:0000256" key="2">
    <source>
        <dbReference type="ARBA" id="ARBA00004370"/>
    </source>
</evidence>
<dbReference type="InterPro" id="IPR011049">
    <property type="entry name" value="Serralysin-like_metalloprot_C"/>
</dbReference>
<dbReference type="PANTHER" id="PTHR38340">
    <property type="entry name" value="S-LAYER PROTEIN"/>
    <property type="match status" value="1"/>
</dbReference>
<keyword evidence="11" id="KW-1185">Reference proteome</keyword>
<gene>
    <name evidence="10" type="ORF">SCH01S_17_00090</name>
</gene>
<organism evidence="10 11">
    <name type="scientific">Sphingomonas changbaiensis NBRC 104936</name>
    <dbReference type="NCBI Taxonomy" id="1219043"/>
    <lineage>
        <taxon>Bacteria</taxon>
        <taxon>Pseudomonadati</taxon>
        <taxon>Pseudomonadota</taxon>
        <taxon>Alphaproteobacteria</taxon>
        <taxon>Sphingomonadales</taxon>
        <taxon>Sphingomonadaceae</taxon>
        <taxon>Sphingomonas</taxon>
    </lineage>
</organism>
<dbReference type="PRINTS" id="PR00313">
    <property type="entry name" value="CABNDNGRPT"/>
</dbReference>
<evidence type="ECO:0000259" key="9">
    <source>
        <dbReference type="Pfam" id="PF13229"/>
    </source>
</evidence>
<dbReference type="AlphaFoldDB" id="A0A0E9MNE7"/>
<evidence type="ECO:0000256" key="7">
    <source>
        <dbReference type="ARBA" id="ARBA00023026"/>
    </source>
</evidence>
<dbReference type="GO" id="GO:0016020">
    <property type="term" value="C:membrane"/>
    <property type="evidence" value="ECO:0007669"/>
    <property type="project" value="UniProtKB-SubCell"/>
</dbReference>
<proteinExistence type="predicted"/>
<dbReference type="InterPro" id="IPR006626">
    <property type="entry name" value="PbH1"/>
</dbReference>
<accession>A0A0E9MNE7</accession>
<dbReference type="InterPro" id="IPR012334">
    <property type="entry name" value="Pectin_lyas_fold"/>
</dbReference>
<dbReference type="EMBL" id="BBWU01000017">
    <property type="protein sequence ID" value="GAO38655.1"/>
    <property type="molecule type" value="Genomic_DNA"/>
</dbReference>
<comment type="caution">
    <text evidence="10">The sequence shown here is derived from an EMBL/GenBank/DDBJ whole genome shotgun (WGS) entry which is preliminary data.</text>
</comment>
<dbReference type="RefSeq" id="WP_052733763.1">
    <property type="nucleotide sequence ID" value="NZ_BBWU01000017.1"/>
</dbReference>
<sequence>MTIFNVSNSTQLQSALGSATGGDTIVLADGDYGKVNVYTRNYASTVTIEAATPGGAHLDGLFVANATNISFAGLDVGRALGATEPDYTQLSSVSNSSNITMSHITVHGSLDNDPANDGMGMMVRNVAGFSISDSTFGDLYRGIVLQNNTNATVQNNTIKTIRSDGIISIANDGITIAGNHIGEFHPKLGDHADAIQFWNTGQTKGQTDITVKDNVIYQSYFSGIDQTGVQGIFMSDPLSYGYKNVLIQNNLLYSNDAYNGIFVNGATGAQIIGNTVLSHSSDSKLFWIDVLNSDQVSLQDNLTDRIITSNVTNFAQSGNVDFSVNAGARAMLPNLANPAGVEDLVASGVGYHLPPPPTPITPPAPLPIDFTGDDANNLINANAADNNIDGGKGADAMYGLAGNDHYIVDNAGDRVFEDANAGHDVVSTSVTYSLQAGTSVEVLQVLGPDTTTAINLTGNELANTLIGNAGKNILDGGAGADELHGLAGDDCYFVDHAGDHVYEVAGEGYDTVCASVSYALQAGTSIEVLQTNDVAGTAAINLTGNELVNTVFGNGGANILDGGAGADKLQGFGGDDSYLVDNARDSVYEAAGGGRDTVSASVSYTLQPGTYVEVLQTNDDGGTATLDLSGNDFANVVRGNAGNNTLQGRGGDDVLIGLGGDDRLYGQAGNDTFVFAPGFGRDMVGDFAAHSAGGGDLVAFQGKAFSGFDDLMAHAAQKGTDVVFTLDANTSLTLHNVQLAALSAQDFTFA</sequence>
<keyword evidence="8" id="KW-0472">Membrane</keyword>
<keyword evidence="5" id="KW-0800">Toxin</keyword>
<keyword evidence="6" id="KW-0677">Repeat</keyword>
<evidence type="ECO:0000256" key="8">
    <source>
        <dbReference type="ARBA" id="ARBA00023136"/>
    </source>
</evidence>
<dbReference type="InterPro" id="IPR050557">
    <property type="entry name" value="RTX_toxin/Mannuronan_C5-epim"/>
</dbReference>
<comment type="function">
    <text evidence="1">Converts beta-D-mannuronic acid (M) to alpha-L-guluronic acid (G), producing a polymer with gel-forming capacity, required for the formation of the cyst coat.</text>
</comment>
<dbReference type="SUPFAM" id="SSF51126">
    <property type="entry name" value="Pectin lyase-like"/>
    <property type="match status" value="1"/>
</dbReference>
<dbReference type="InterPro" id="IPR001343">
    <property type="entry name" value="Hemolysn_Ca-bd"/>
</dbReference>
<protein>
    <recommendedName>
        <fullName evidence="9">Right handed beta helix domain-containing protein</fullName>
    </recommendedName>
</protein>
<evidence type="ECO:0000313" key="10">
    <source>
        <dbReference type="EMBL" id="GAO38655.1"/>
    </source>
</evidence>
<evidence type="ECO:0000256" key="3">
    <source>
        <dbReference type="ARBA" id="ARBA00004613"/>
    </source>
</evidence>
<dbReference type="Pfam" id="PF13229">
    <property type="entry name" value="Beta_helix"/>
    <property type="match status" value="1"/>
</dbReference>
<dbReference type="SMART" id="SM00710">
    <property type="entry name" value="PbH1"/>
    <property type="match status" value="6"/>
</dbReference>
<dbReference type="Pfam" id="PF00353">
    <property type="entry name" value="HemolysinCabind"/>
    <property type="match status" value="4"/>
</dbReference>
<keyword evidence="4" id="KW-0964">Secreted</keyword>
<reference evidence="10 11" key="1">
    <citation type="submission" date="2015-04" db="EMBL/GenBank/DDBJ databases">
        <title>Whole genome shotgun sequence of Sphingomonas changbaiensis NBRC 104936.</title>
        <authorList>
            <person name="Katano-Makiyama Y."/>
            <person name="Hosoyama A."/>
            <person name="Hashimoto M."/>
            <person name="Noguchi M."/>
            <person name="Tsuchikane K."/>
            <person name="Ohji S."/>
            <person name="Yamazoe A."/>
            <person name="Ichikawa N."/>
            <person name="Kimura A."/>
            <person name="Fujita N."/>
        </authorList>
    </citation>
    <scope>NUCLEOTIDE SEQUENCE [LARGE SCALE GENOMIC DNA]</scope>
    <source>
        <strain evidence="10 11">NBRC 104936</strain>
    </source>
</reference>
<dbReference type="InterPro" id="IPR011050">
    <property type="entry name" value="Pectin_lyase_fold/virulence"/>
</dbReference>
<dbReference type="GO" id="GO:0005509">
    <property type="term" value="F:calcium ion binding"/>
    <property type="evidence" value="ECO:0007669"/>
    <property type="project" value="InterPro"/>
</dbReference>
<dbReference type="PANTHER" id="PTHR38340:SF1">
    <property type="entry name" value="S-LAYER PROTEIN"/>
    <property type="match status" value="1"/>
</dbReference>
<evidence type="ECO:0000256" key="4">
    <source>
        <dbReference type="ARBA" id="ARBA00022525"/>
    </source>
</evidence>
<evidence type="ECO:0000256" key="1">
    <source>
        <dbReference type="ARBA" id="ARBA00002822"/>
    </source>
</evidence>
<keyword evidence="7" id="KW-0843">Virulence</keyword>
<evidence type="ECO:0000256" key="6">
    <source>
        <dbReference type="ARBA" id="ARBA00022737"/>
    </source>
</evidence>
<dbReference type="OrthoDB" id="6769681at2"/>